<dbReference type="InterPro" id="IPR006016">
    <property type="entry name" value="UspA"/>
</dbReference>
<dbReference type="AlphaFoldDB" id="A0A2U1F3V0"/>
<dbReference type="Gene3D" id="3.40.50.620">
    <property type="entry name" value="HUPs"/>
    <property type="match status" value="1"/>
</dbReference>
<feature type="domain" description="UspA" evidence="2">
    <location>
        <begin position="10"/>
        <end position="149"/>
    </location>
</feature>
<sequence length="159" mass="16899">MTDTAHHTDVVVAGIDGSLASRLALAWAADEADQRGWHLHVLTAWQSPPPSTDPSTEGEDAPPSTLSEPDDAAREATEMVDREVQAVLGEEATVARRAEPGRPAEVLIEATRHARLLVIAAPGHGVHDRWYGVAEQVARNARCAVLMVPGPDAPRAGAR</sequence>
<organism evidence="3 4">
    <name type="scientific">Actinomycetospora cinnamomea</name>
    <dbReference type="NCBI Taxonomy" id="663609"/>
    <lineage>
        <taxon>Bacteria</taxon>
        <taxon>Bacillati</taxon>
        <taxon>Actinomycetota</taxon>
        <taxon>Actinomycetes</taxon>
        <taxon>Pseudonocardiales</taxon>
        <taxon>Pseudonocardiaceae</taxon>
        <taxon>Actinomycetospora</taxon>
    </lineage>
</organism>
<dbReference type="PANTHER" id="PTHR46553:SF3">
    <property type="entry name" value="ADENINE NUCLEOTIDE ALPHA HYDROLASES-LIKE SUPERFAMILY PROTEIN"/>
    <property type="match status" value="1"/>
</dbReference>
<proteinExistence type="predicted"/>
<keyword evidence="4" id="KW-1185">Reference proteome</keyword>
<feature type="region of interest" description="Disordered" evidence="1">
    <location>
        <begin position="44"/>
        <end position="75"/>
    </location>
</feature>
<reference evidence="3 4" key="1">
    <citation type="submission" date="2018-04" db="EMBL/GenBank/DDBJ databases">
        <title>Genomic Encyclopedia of Type Strains, Phase IV (KMG-IV): sequencing the most valuable type-strain genomes for metagenomic binning, comparative biology and taxonomic classification.</title>
        <authorList>
            <person name="Goeker M."/>
        </authorList>
    </citation>
    <scope>NUCLEOTIDE SEQUENCE [LARGE SCALE GENOMIC DNA]</scope>
    <source>
        <strain evidence="3 4">DSM 45771</strain>
    </source>
</reference>
<dbReference type="PANTHER" id="PTHR46553">
    <property type="entry name" value="ADENINE NUCLEOTIDE ALPHA HYDROLASES-LIKE SUPERFAMILY PROTEIN"/>
    <property type="match status" value="1"/>
</dbReference>
<dbReference type="InterPro" id="IPR014729">
    <property type="entry name" value="Rossmann-like_a/b/a_fold"/>
</dbReference>
<dbReference type="CDD" id="cd00293">
    <property type="entry name" value="USP-like"/>
    <property type="match status" value="1"/>
</dbReference>
<gene>
    <name evidence="3" type="ORF">C8D89_11240</name>
</gene>
<dbReference type="EMBL" id="QEKW01000012">
    <property type="protein sequence ID" value="PVZ06847.1"/>
    <property type="molecule type" value="Genomic_DNA"/>
</dbReference>
<dbReference type="Pfam" id="PF00582">
    <property type="entry name" value="Usp"/>
    <property type="match status" value="1"/>
</dbReference>
<dbReference type="SUPFAM" id="SSF52402">
    <property type="entry name" value="Adenine nucleotide alpha hydrolases-like"/>
    <property type="match status" value="1"/>
</dbReference>
<accession>A0A2U1F3V0</accession>
<evidence type="ECO:0000313" key="4">
    <source>
        <dbReference type="Proteomes" id="UP000245639"/>
    </source>
</evidence>
<dbReference type="Proteomes" id="UP000245639">
    <property type="component" value="Unassembled WGS sequence"/>
</dbReference>
<comment type="caution">
    <text evidence="3">The sequence shown here is derived from an EMBL/GenBank/DDBJ whole genome shotgun (WGS) entry which is preliminary data.</text>
</comment>
<evidence type="ECO:0000256" key="1">
    <source>
        <dbReference type="SAM" id="MobiDB-lite"/>
    </source>
</evidence>
<name>A0A2U1F3V0_9PSEU</name>
<protein>
    <submittedName>
        <fullName evidence="3">Nucleotide-binding universal stress UspA family protein</fullName>
    </submittedName>
</protein>
<evidence type="ECO:0000313" key="3">
    <source>
        <dbReference type="EMBL" id="PVZ06847.1"/>
    </source>
</evidence>
<dbReference type="RefSeq" id="WP_165825822.1">
    <property type="nucleotide sequence ID" value="NZ_QEKW01000012.1"/>
</dbReference>
<evidence type="ECO:0000259" key="2">
    <source>
        <dbReference type="Pfam" id="PF00582"/>
    </source>
</evidence>